<reference evidence="2" key="2">
    <citation type="submission" date="2017-02" db="UniProtKB">
        <authorList>
            <consortium name="WormBaseParasite"/>
        </authorList>
    </citation>
    <scope>IDENTIFICATION</scope>
</reference>
<dbReference type="AlphaFoldDB" id="A0A0K0DBN5"/>
<dbReference type="WBParaSite" id="ACAC_0000785901-mRNA-1">
    <property type="protein sequence ID" value="ACAC_0000785901-mRNA-1"/>
    <property type="gene ID" value="ACAC_0000785901"/>
</dbReference>
<reference evidence="1" key="1">
    <citation type="submission" date="2012-09" db="EMBL/GenBank/DDBJ databases">
        <authorList>
            <person name="Martin A.A."/>
        </authorList>
    </citation>
    <scope>NUCLEOTIDE SEQUENCE</scope>
</reference>
<evidence type="ECO:0000313" key="2">
    <source>
        <dbReference type="WBParaSite" id="ACAC_0000785901-mRNA-1"/>
    </source>
</evidence>
<name>A0A0K0DBN5_ANGCA</name>
<keyword evidence="1" id="KW-1185">Reference proteome</keyword>
<organism evidence="1 2">
    <name type="scientific">Angiostrongylus cantonensis</name>
    <name type="common">Rat lungworm</name>
    <dbReference type="NCBI Taxonomy" id="6313"/>
    <lineage>
        <taxon>Eukaryota</taxon>
        <taxon>Metazoa</taxon>
        <taxon>Ecdysozoa</taxon>
        <taxon>Nematoda</taxon>
        <taxon>Chromadorea</taxon>
        <taxon>Rhabditida</taxon>
        <taxon>Rhabditina</taxon>
        <taxon>Rhabditomorpha</taxon>
        <taxon>Strongyloidea</taxon>
        <taxon>Metastrongylidae</taxon>
        <taxon>Angiostrongylus</taxon>
    </lineage>
</organism>
<accession>A0A0K0DBN5</accession>
<dbReference type="STRING" id="6313.A0A0K0DBN5"/>
<evidence type="ECO:0000313" key="1">
    <source>
        <dbReference type="Proteomes" id="UP000035642"/>
    </source>
</evidence>
<protein>
    <submittedName>
        <fullName evidence="2">DUF148 domain-containing protein</fullName>
    </submittedName>
</protein>
<dbReference type="Proteomes" id="UP000035642">
    <property type="component" value="Unassembled WGS sequence"/>
</dbReference>
<proteinExistence type="predicted"/>
<sequence>MPSRFLLKTLSFIVNPSQPAEKSVFADTTFSVSAAKAFFEAAKKPEVRQAAVAAAKNPFVRQVAKQAATNPETRQQLVAALEKHYAARATHDK</sequence>